<dbReference type="AlphaFoldDB" id="A0A1M4ZX58"/>
<feature type="domain" description="POTRA" evidence="12">
    <location>
        <begin position="86"/>
        <end position="154"/>
    </location>
</feature>
<gene>
    <name evidence="9" type="primary">ftsQ</name>
    <name evidence="13" type="ORF">SAMN02745157_1947</name>
</gene>
<dbReference type="STRING" id="1122133.SAMN02745157_1947"/>
<dbReference type="InterPro" id="IPR001711">
    <property type="entry name" value="PLipase_C_Pinositol-sp_Y"/>
</dbReference>
<keyword evidence="6 9" id="KW-1133">Transmembrane helix</keyword>
<dbReference type="GO" id="GO:0035556">
    <property type="term" value="P:intracellular signal transduction"/>
    <property type="evidence" value="ECO:0007669"/>
    <property type="project" value="InterPro"/>
</dbReference>
<keyword evidence="4 9" id="KW-0132">Cell division</keyword>
<evidence type="ECO:0000256" key="5">
    <source>
        <dbReference type="ARBA" id="ARBA00022692"/>
    </source>
</evidence>
<keyword evidence="7 9" id="KW-0472">Membrane</keyword>
<feature type="region of interest" description="Disordered" evidence="10">
    <location>
        <begin position="1"/>
        <end position="20"/>
    </location>
</feature>
<dbReference type="PROSITE" id="PS50008">
    <property type="entry name" value="PIPLC_Y_DOMAIN"/>
    <property type="match status" value="1"/>
</dbReference>
<keyword evidence="3 9" id="KW-0997">Cell inner membrane</keyword>
<dbReference type="GO" id="GO:0004435">
    <property type="term" value="F:phosphatidylinositol-4,5-bisphosphate phospholipase C activity"/>
    <property type="evidence" value="ECO:0007669"/>
    <property type="project" value="InterPro"/>
</dbReference>
<dbReference type="PANTHER" id="PTHR35851">
    <property type="entry name" value="CELL DIVISION PROTEIN FTSQ"/>
    <property type="match status" value="1"/>
</dbReference>
<evidence type="ECO:0000313" key="14">
    <source>
        <dbReference type="Proteomes" id="UP000184485"/>
    </source>
</evidence>
<dbReference type="GO" id="GO:0032153">
    <property type="term" value="C:cell division site"/>
    <property type="evidence" value="ECO:0007669"/>
    <property type="project" value="UniProtKB-UniRule"/>
</dbReference>
<dbReference type="EMBL" id="FQUP01000001">
    <property type="protein sequence ID" value="SHF22613.1"/>
    <property type="molecule type" value="Genomic_DNA"/>
</dbReference>
<evidence type="ECO:0000256" key="3">
    <source>
        <dbReference type="ARBA" id="ARBA00022519"/>
    </source>
</evidence>
<feature type="domain" description="PI-PLC Y-box" evidence="11">
    <location>
        <begin position="139"/>
        <end position="170"/>
    </location>
</feature>
<dbReference type="Gene3D" id="3.40.50.11690">
    <property type="entry name" value="Cell division protein FtsQ/DivIB"/>
    <property type="match status" value="1"/>
</dbReference>
<dbReference type="Proteomes" id="UP000184485">
    <property type="component" value="Unassembled WGS sequence"/>
</dbReference>
<dbReference type="InterPro" id="IPR013685">
    <property type="entry name" value="POTRA_FtsQ_type"/>
</dbReference>
<keyword evidence="14" id="KW-1185">Reference proteome</keyword>
<accession>A0A1M4ZX58</accession>
<evidence type="ECO:0000256" key="4">
    <source>
        <dbReference type="ARBA" id="ARBA00022618"/>
    </source>
</evidence>
<keyword evidence="2 9" id="KW-1003">Cell membrane</keyword>
<dbReference type="RefSeq" id="WP_084527007.1">
    <property type="nucleotide sequence ID" value="NZ_FQUP01000001.1"/>
</dbReference>
<name>A0A1M4ZX58_9HYPH</name>
<dbReference type="GO" id="GO:0090529">
    <property type="term" value="P:cell septum assembly"/>
    <property type="evidence" value="ECO:0007669"/>
    <property type="project" value="InterPro"/>
</dbReference>
<dbReference type="Pfam" id="PF03799">
    <property type="entry name" value="FtsQ_DivIB_C"/>
    <property type="match status" value="1"/>
</dbReference>
<evidence type="ECO:0000256" key="6">
    <source>
        <dbReference type="ARBA" id="ARBA00022989"/>
    </source>
</evidence>
<dbReference type="Pfam" id="PF08478">
    <property type="entry name" value="POTRA_1"/>
    <property type="match status" value="1"/>
</dbReference>
<dbReference type="OrthoDB" id="9783091at2"/>
<comment type="function">
    <text evidence="9">Essential cell division protein.</text>
</comment>
<dbReference type="InterPro" id="IPR045335">
    <property type="entry name" value="FtsQ_C_sf"/>
</dbReference>
<proteinExistence type="inferred from homology"/>
<dbReference type="PROSITE" id="PS51779">
    <property type="entry name" value="POTRA"/>
    <property type="match status" value="1"/>
</dbReference>
<dbReference type="InterPro" id="IPR005548">
    <property type="entry name" value="Cell_div_FtsQ/DivIB_C"/>
</dbReference>
<evidence type="ECO:0000256" key="9">
    <source>
        <dbReference type="HAMAP-Rule" id="MF_00911"/>
    </source>
</evidence>
<keyword evidence="5 9" id="KW-0812">Transmembrane</keyword>
<evidence type="ECO:0000259" key="12">
    <source>
        <dbReference type="PROSITE" id="PS51779"/>
    </source>
</evidence>
<evidence type="ECO:0000313" key="13">
    <source>
        <dbReference type="EMBL" id="SHF22613.1"/>
    </source>
</evidence>
<dbReference type="GO" id="GO:0043093">
    <property type="term" value="P:FtsZ-dependent cytokinesis"/>
    <property type="evidence" value="ECO:0007669"/>
    <property type="project" value="UniProtKB-UniRule"/>
</dbReference>
<keyword evidence="8 9" id="KW-0131">Cell cycle</keyword>
<dbReference type="PANTHER" id="PTHR35851:SF1">
    <property type="entry name" value="CELL DIVISION PROTEIN FTSQ"/>
    <property type="match status" value="1"/>
</dbReference>
<evidence type="ECO:0000256" key="10">
    <source>
        <dbReference type="SAM" id="MobiDB-lite"/>
    </source>
</evidence>
<evidence type="ECO:0000256" key="1">
    <source>
        <dbReference type="ARBA" id="ARBA00004370"/>
    </source>
</evidence>
<evidence type="ECO:0000259" key="11">
    <source>
        <dbReference type="PROSITE" id="PS50008"/>
    </source>
</evidence>
<comment type="subcellular location">
    <subcellularLocation>
        <location evidence="9">Cell inner membrane</location>
        <topology evidence="9">Single-pass type II membrane protein</topology>
    </subcellularLocation>
    <subcellularLocation>
        <location evidence="1">Membrane</location>
    </subcellularLocation>
    <text evidence="9">Localizes to the division septum.</text>
</comment>
<evidence type="ECO:0000256" key="7">
    <source>
        <dbReference type="ARBA" id="ARBA00023136"/>
    </source>
</evidence>
<dbReference type="HAMAP" id="MF_00911">
    <property type="entry name" value="FtsQ_subfam"/>
    <property type="match status" value="1"/>
</dbReference>
<dbReference type="GO" id="GO:0005886">
    <property type="term" value="C:plasma membrane"/>
    <property type="evidence" value="ECO:0007669"/>
    <property type="project" value="UniProtKB-SubCell"/>
</dbReference>
<comment type="similarity">
    <text evidence="9">Belongs to the FtsQ/DivIB family. FtsQ subfamily.</text>
</comment>
<dbReference type="InterPro" id="IPR026579">
    <property type="entry name" value="FtsQ"/>
</dbReference>
<sequence>MWQVGGGEAEEQGARGSVDAAAPSALRMPSWLHRRMKSLARYERRLPPHIGLELTALLFIATGIAGVMSAGRTDELVTSLSNASGLVVESVKITGQMETSEVAVLQKLQLPPDASLPAIDVASARERIESLPWVQTASLRKVYPSTLKITIDERQPYVLWQHDQQLSVLDETGRVIGDASDAHRSLVRVVGAGAETRAPEALALADTVPAIRARLKAAVLIGQRRWNFVLDNGVTLMLPQDDPKAALARIAGFDQSNNLLGRDIVSVDLRLGDRMFVRLTPEAATKREAELKEQAKLAKRKGAST</sequence>
<organism evidence="13 14">
    <name type="scientific">Kaistia soli DSM 19436</name>
    <dbReference type="NCBI Taxonomy" id="1122133"/>
    <lineage>
        <taxon>Bacteria</taxon>
        <taxon>Pseudomonadati</taxon>
        <taxon>Pseudomonadota</taxon>
        <taxon>Alphaproteobacteria</taxon>
        <taxon>Hyphomicrobiales</taxon>
        <taxon>Kaistiaceae</taxon>
        <taxon>Kaistia</taxon>
    </lineage>
</organism>
<reference evidence="13 14" key="1">
    <citation type="submission" date="2016-11" db="EMBL/GenBank/DDBJ databases">
        <authorList>
            <person name="Jaros S."/>
            <person name="Januszkiewicz K."/>
            <person name="Wedrychowicz H."/>
        </authorList>
    </citation>
    <scope>NUCLEOTIDE SEQUENCE [LARGE SCALE GENOMIC DNA]</scope>
    <source>
        <strain evidence="13 14">DSM 19436</strain>
    </source>
</reference>
<dbReference type="Gene3D" id="3.10.20.310">
    <property type="entry name" value="membrane protein fhac"/>
    <property type="match status" value="1"/>
</dbReference>
<dbReference type="InterPro" id="IPR034746">
    <property type="entry name" value="POTRA"/>
</dbReference>
<evidence type="ECO:0000256" key="8">
    <source>
        <dbReference type="ARBA" id="ARBA00023306"/>
    </source>
</evidence>
<evidence type="ECO:0000256" key="2">
    <source>
        <dbReference type="ARBA" id="ARBA00022475"/>
    </source>
</evidence>
<dbReference type="GO" id="GO:0006629">
    <property type="term" value="P:lipid metabolic process"/>
    <property type="evidence" value="ECO:0007669"/>
    <property type="project" value="InterPro"/>
</dbReference>
<protein>
    <recommendedName>
        <fullName evidence="9">Cell division protein FtsQ</fullName>
    </recommendedName>
</protein>